<sequence>MTTPTPNPKSTNAKTEAKSVGSQFVDAAKKAGNLSLDTYEKALDSSLDFHTNLADASSFEWIGTVTRAQATLVREVSAAATSAARELLK</sequence>
<organism evidence="1 2">
    <name type="scientific">Rhodococcus koreensis</name>
    <dbReference type="NCBI Taxonomy" id="99653"/>
    <lineage>
        <taxon>Bacteria</taxon>
        <taxon>Bacillati</taxon>
        <taxon>Actinomycetota</taxon>
        <taxon>Actinomycetes</taxon>
        <taxon>Mycobacteriales</taxon>
        <taxon>Nocardiaceae</taxon>
        <taxon>Rhodococcus</taxon>
    </lineage>
</organism>
<name>A0A1H4S3T7_9NOCA</name>
<evidence type="ECO:0000313" key="2">
    <source>
        <dbReference type="Proteomes" id="UP000183561"/>
    </source>
</evidence>
<gene>
    <name evidence="1" type="ORF">SAMN04490239_3902</name>
</gene>
<reference evidence="2" key="1">
    <citation type="submission" date="2016-10" db="EMBL/GenBank/DDBJ databases">
        <authorList>
            <person name="Varghese N."/>
            <person name="Submissions S."/>
        </authorList>
    </citation>
    <scope>NUCLEOTIDE SEQUENCE [LARGE SCALE GENOMIC DNA]</scope>
    <source>
        <strain evidence="2">DSM 44498</strain>
    </source>
</reference>
<evidence type="ECO:0000313" key="1">
    <source>
        <dbReference type="EMBL" id="SEC38714.1"/>
    </source>
</evidence>
<dbReference type="AlphaFoldDB" id="A0A1H4S3T7"/>
<keyword evidence="2" id="KW-1185">Reference proteome</keyword>
<dbReference type="EMBL" id="FNSV01000005">
    <property type="protein sequence ID" value="SEC38714.1"/>
    <property type="molecule type" value="Genomic_DNA"/>
</dbReference>
<dbReference type="RefSeq" id="WP_072944703.1">
    <property type="nucleotide sequence ID" value="NZ_CP070609.1"/>
</dbReference>
<dbReference type="Proteomes" id="UP000183561">
    <property type="component" value="Unassembled WGS sequence"/>
</dbReference>
<accession>A0A1H4S3T7</accession>
<dbReference type="OrthoDB" id="4377286at2"/>
<protein>
    <submittedName>
        <fullName evidence="1">Phasin protein</fullName>
    </submittedName>
</protein>
<proteinExistence type="predicted"/>